<organism evidence="1 2">
    <name type="scientific">Thecamonas trahens ATCC 50062</name>
    <dbReference type="NCBI Taxonomy" id="461836"/>
    <lineage>
        <taxon>Eukaryota</taxon>
        <taxon>Apusozoa</taxon>
        <taxon>Apusomonadida</taxon>
        <taxon>Apusomonadidae</taxon>
        <taxon>Thecamonas</taxon>
    </lineage>
</organism>
<dbReference type="RefSeq" id="XP_013754688.1">
    <property type="nucleotide sequence ID" value="XM_013899234.1"/>
</dbReference>
<proteinExistence type="predicted"/>
<reference evidence="1 2" key="1">
    <citation type="submission" date="2010-05" db="EMBL/GenBank/DDBJ databases">
        <title>The Genome Sequence of Thecamonas trahens ATCC 50062.</title>
        <authorList>
            <consortium name="The Broad Institute Genome Sequencing Platform"/>
            <person name="Russ C."/>
            <person name="Cuomo C."/>
            <person name="Shea T."/>
            <person name="Young S.K."/>
            <person name="Zeng Q."/>
            <person name="Koehrsen M."/>
            <person name="Haas B."/>
            <person name="Borodovsky M."/>
            <person name="Guigo R."/>
            <person name="Alvarado L."/>
            <person name="Berlin A."/>
            <person name="Bochicchio J."/>
            <person name="Borenstein D."/>
            <person name="Chapman S."/>
            <person name="Chen Z."/>
            <person name="Freedman E."/>
            <person name="Gellesch M."/>
            <person name="Goldberg J."/>
            <person name="Griggs A."/>
            <person name="Gujja S."/>
            <person name="Heilman E."/>
            <person name="Heiman D."/>
            <person name="Hepburn T."/>
            <person name="Howarth C."/>
            <person name="Jen D."/>
            <person name="Larson L."/>
            <person name="Mehta T."/>
            <person name="Park D."/>
            <person name="Pearson M."/>
            <person name="Roberts A."/>
            <person name="Saif S."/>
            <person name="Shenoy N."/>
            <person name="Sisk P."/>
            <person name="Stolte C."/>
            <person name="Sykes S."/>
            <person name="Thomson T."/>
            <person name="Walk T."/>
            <person name="White J."/>
            <person name="Yandava C."/>
            <person name="Burger G."/>
            <person name="Gray M.W."/>
            <person name="Holland P.W.H."/>
            <person name="King N."/>
            <person name="Lang F.B.F."/>
            <person name="Roger A.J."/>
            <person name="Ruiz-Trillo I."/>
            <person name="Lander E."/>
            <person name="Nusbaum C."/>
        </authorList>
    </citation>
    <scope>NUCLEOTIDE SEQUENCE [LARGE SCALE GENOMIC DNA]</scope>
    <source>
        <strain evidence="1 2">ATCC 50062</strain>
    </source>
</reference>
<protein>
    <submittedName>
        <fullName evidence="1">Uncharacterized protein</fullName>
    </submittedName>
</protein>
<gene>
    <name evidence="1" type="ORF">AMSG_09306</name>
</gene>
<dbReference type="GeneID" id="25567795"/>
<accession>A0A0L0DLN3</accession>
<name>A0A0L0DLN3_THETB</name>
<keyword evidence="2" id="KW-1185">Reference proteome</keyword>
<dbReference type="AlphaFoldDB" id="A0A0L0DLN3"/>
<evidence type="ECO:0000313" key="1">
    <source>
        <dbReference type="EMBL" id="KNC53219.1"/>
    </source>
</evidence>
<evidence type="ECO:0000313" key="2">
    <source>
        <dbReference type="Proteomes" id="UP000054408"/>
    </source>
</evidence>
<dbReference type="EMBL" id="GL349479">
    <property type="protein sequence ID" value="KNC53219.1"/>
    <property type="molecule type" value="Genomic_DNA"/>
</dbReference>
<dbReference type="Proteomes" id="UP000054408">
    <property type="component" value="Unassembled WGS sequence"/>
</dbReference>
<sequence>MENRDTRMQSVFGGAQHTYAELRVLAASLQLARKSFGNFVASTLVAAEGI</sequence>